<feature type="domain" description="NADH:flavin oxidoreductase/NADH oxidase N-terminal" evidence="1">
    <location>
        <begin position="3"/>
        <end position="351"/>
    </location>
</feature>
<protein>
    <submittedName>
        <fullName evidence="2">Alkene reductase</fullName>
    </submittedName>
</protein>
<keyword evidence="3" id="KW-1185">Reference proteome</keyword>
<dbReference type="InterPro" id="IPR013785">
    <property type="entry name" value="Aldolase_TIM"/>
</dbReference>
<dbReference type="Pfam" id="PF00724">
    <property type="entry name" value="Oxidored_FMN"/>
    <property type="match status" value="1"/>
</dbReference>
<dbReference type="PANTHER" id="PTHR22893">
    <property type="entry name" value="NADH OXIDOREDUCTASE-RELATED"/>
    <property type="match status" value="1"/>
</dbReference>
<dbReference type="Gene3D" id="3.20.20.70">
    <property type="entry name" value="Aldolase class I"/>
    <property type="match status" value="1"/>
</dbReference>
<dbReference type="InterPro" id="IPR045247">
    <property type="entry name" value="Oye-like"/>
</dbReference>
<evidence type="ECO:0000313" key="2">
    <source>
        <dbReference type="EMBL" id="WCT14328.1"/>
    </source>
</evidence>
<reference evidence="2 3" key="1">
    <citation type="submission" date="2023-02" db="EMBL/GenBank/DDBJ databases">
        <title>Genome sequence of Mucilaginibacter jinjuensis strain KACC 16571.</title>
        <authorList>
            <person name="Kim S."/>
            <person name="Heo J."/>
            <person name="Kwon S.-W."/>
        </authorList>
    </citation>
    <scope>NUCLEOTIDE SEQUENCE [LARGE SCALE GENOMIC DNA]</scope>
    <source>
        <strain evidence="2 3">KACC 16571</strain>
    </source>
</reference>
<gene>
    <name evidence="2" type="ORF">PQO05_10330</name>
</gene>
<name>A0ABY7TD91_9SPHI</name>
<sequence>MKELFTPFELSGLELPNRIVMPPMTRVRAPQDIATEQMALYYTQRATAGLIIAEGSPISNEGQGYLFNPGIYTPEQVAGWRLVTDSVKSVGGRIFLQLWHVGRISHTSIQENGRQPVSSTNRVARSSNAFGWDDNGQPGFVQSSVPRALATAEIKRITGDFVQAAKNAMEAGFDGIELHAANGYLFDQFLNPMINDRTDQYSAITLENRLRFLLETVDAVSAAIGPERVGVRLSPYGTLNDCPHFDDIEDTYLAAGKALGDRRTAYIHVMDQSGFFTMPDGAEPTSEAIRRLLIQWRKDSPALALIFDGSLTTSKAVEMIRDGVIDLAGFGQPFIANPDLVRRIREDQPLNVANRKTYYTGGASGYIDYPPVSLTSAQKALTLSYESA</sequence>
<dbReference type="CDD" id="cd02933">
    <property type="entry name" value="OYE_like_FMN"/>
    <property type="match status" value="1"/>
</dbReference>
<evidence type="ECO:0000259" key="1">
    <source>
        <dbReference type="Pfam" id="PF00724"/>
    </source>
</evidence>
<dbReference type="EMBL" id="CP117167">
    <property type="protein sequence ID" value="WCT14328.1"/>
    <property type="molecule type" value="Genomic_DNA"/>
</dbReference>
<accession>A0ABY7TD91</accession>
<proteinExistence type="predicted"/>
<dbReference type="SUPFAM" id="SSF51395">
    <property type="entry name" value="FMN-linked oxidoreductases"/>
    <property type="match status" value="1"/>
</dbReference>
<dbReference type="RefSeq" id="WP_273632768.1">
    <property type="nucleotide sequence ID" value="NZ_CP117167.1"/>
</dbReference>
<organism evidence="2 3">
    <name type="scientific">Mucilaginibacter jinjuensis</name>
    <dbReference type="NCBI Taxonomy" id="1176721"/>
    <lineage>
        <taxon>Bacteria</taxon>
        <taxon>Pseudomonadati</taxon>
        <taxon>Bacteroidota</taxon>
        <taxon>Sphingobacteriia</taxon>
        <taxon>Sphingobacteriales</taxon>
        <taxon>Sphingobacteriaceae</taxon>
        <taxon>Mucilaginibacter</taxon>
    </lineage>
</organism>
<evidence type="ECO:0000313" key="3">
    <source>
        <dbReference type="Proteomes" id="UP001216139"/>
    </source>
</evidence>
<dbReference type="Proteomes" id="UP001216139">
    <property type="component" value="Chromosome"/>
</dbReference>
<dbReference type="PANTHER" id="PTHR22893:SF91">
    <property type="entry name" value="NADPH DEHYDROGENASE 2-RELATED"/>
    <property type="match status" value="1"/>
</dbReference>
<dbReference type="InterPro" id="IPR001155">
    <property type="entry name" value="OxRdtase_FMN_N"/>
</dbReference>